<proteinExistence type="predicted"/>
<comment type="caution">
    <text evidence="1">The sequence shown here is derived from an EMBL/GenBank/DDBJ whole genome shotgun (WGS) entry which is preliminary data.</text>
</comment>
<protein>
    <submittedName>
        <fullName evidence="1">Uncharacterized protein</fullName>
    </submittedName>
</protein>
<accession>A0ACB8AVT5</accession>
<sequence length="228" mass="26634">MNDRLHSIIIWSVCGRLIDPRNLNFWRGSTVLIIPTQKDGLFVTSLWPFLWRKLDRGPLWWLLLGIQTYVAFPQSNNFHEDAAQVRVSMSRSLPPEIIFDLGIVRTTSFASYVLLIWDIFLTIEDEITYIWGSPRSAAKVLYLCNRYDNLLVQPVSLAQTTQYQSELDEKTCFKIRNIRTLPFFQTCLAFVWIKSLSQFLACGSVQSMNALKRLTVQRLPIFHQFLYF</sequence>
<evidence type="ECO:0000313" key="2">
    <source>
        <dbReference type="Proteomes" id="UP000790377"/>
    </source>
</evidence>
<organism evidence="1 2">
    <name type="scientific">Hygrophoropsis aurantiaca</name>
    <dbReference type="NCBI Taxonomy" id="72124"/>
    <lineage>
        <taxon>Eukaryota</taxon>
        <taxon>Fungi</taxon>
        <taxon>Dikarya</taxon>
        <taxon>Basidiomycota</taxon>
        <taxon>Agaricomycotina</taxon>
        <taxon>Agaricomycetes</taxon>
        <taxon>Agaricomycetidae</taxon>
        <taxon>Boletales</taxon>
        <taxon>Coniophorineae</taxon>
        <taxon>Hygrophoropsidaceae</taxon>
        <taxon>Hygrophoropsis</taxon>
    </lineage>
</organism>
<name>A0ACB8AVT5_9AGAM</name>
<dbReference type="Proteomes" id="UP000790377">
    <property type="component" value="Unassembled WGS sequence"/>
</dbReference>
<evidence type="ECO:0000313" key="1">
    <source>
        <dbReference type="EMBL" id="KAH7916517.1"/>
    </source>
</evidence>
<keyword evidence="2" id="KW-1185">Reference proteome</keyword>
<gene>
    <name evidence="1" type="ORF">BJ138DRAFT_283572</name>
</gene>
<dbReference type="EMBL" id="MU267590">
    <property type="protein sequence ID" value="KAH7916517.1"/>
    <property type="molecule type" value="Genomic_DNA"/>
</dbReference>
<reference evidence="1" key="1">
    <citation type="journal article" date="2021" name="New Phytol.">
        <title>Evolutionary innovations through gain and loss of genes in the ectomycorrhizal Boletales.</title>
        <authorList>
            <person name="Wu G."/>
            <person name="Miyauchi S."/>
            <person name="Morin E."/>
            <person name="Kuo A."/>
            <person name="Drula E."/>
            <person name="Varga T."/>
            <person name="Kohler A."/>
            <person name="Feng B."/>
            <person name="Cao Y."/>
            <person name="Lipzen A."/>
            <person name="Daum C."/>
            <person name="Hundley H."/>
            <person name="Pangilinan J."/>
            <person name="Johnson J."/>
            <person name="Barry K."/>
            <person name="LaButti K."/>
            <person name="Ng V."/>
            <person name="Ahrendt S."/>
            <person name="Min B."/>
            <person name="Choi I.G."/>
            <person name="Park H."/>
            <person name="Plett J.M."/>
            <person name="Magnuson J."/>
            <person name="Spatafora J.W."/>
            <person name="Nagy L.G."/>
            <person name="Henrissat B."/>
            <person name="Grigoriev I.V."/>
            <person name="Yang Z.L."/>
            <person name="Xu J."/>
            <person name="Martin F.M."/>
        </authorList>
    </citation>
    <scope>NUCLEOTIDE SEQUENCE</scope>
    <source>
        <strain evidence="1">ATCC 28755</strain>
    </source>
</reference>